<evidence type="ECO:0000313" key="3">
    <source>
        <dbReference type="Proteomes" id="UP000249605"/>
    </source>
</evidence>
<keyword evidence="2" id="KW-0614">Plasmid</keyword>
<name>A0A2U9SKL5_9PROT</name>
<dbReference type="Pfam" id="PF09369">
    <property type="entry name" value="MZB"/>
    <property type="match status" value="1"/>
</dbReference>
<reference evidence="2 3" key="1">
    <citation type="submission" date="2018-06" db="EMBL/GenBank/DDBJ databases">
        <title>Complete genome sequencing of Azospirillum sp. M2T2B2.</title>
        <authorList>
            <person name="Heo J."/>
            <person name="Kim S.-J."/>
            <person name="Kwon S.-W."/>
            <person name="Anandham R."/>
        </authorList>
    </citation>
    <scope>NUCLEOTIDE SEQUENCE [LARGE SCALE GENOMIC DNA]</scope>
    <source>
        <strain evidence="2 3">M2T2B2</strain>
        <plasmid evidence="2 3">unnamed6</plasmid>
    </source>
</reference>
<organism evidence="2 3">
    <name type="scientific">Azospirillum ramasamyi</name>
    <dbReference type="NCBI Taxonomy" id="682998"/>
    <lineage>
        <taxon>Bacteria</taxon>
        <taxon>Pseudomonadati</taxon>
        <taxon>Pseudomonadota</taxon>
        <taxon>Alphaproteobacteria</taxon>
        <taxon>Rhodospirillales</taxon>
        <taxon>Azospirillaceae</taxon>
        <taxon>Azospirillum</taxon>
    </lineage>
</organism>
<dbReference type="KEGG" id="azm:DM194_27930"/>
<dbReference type="Proteomes" id="UP000249605">
    <property type="component" value="Plasmid unnamed6"/>
</dbReference>
<dbReference type="InterPro" id="IPR047721">
    <property type="entry name" value="DrmB"/>
</dbReference>
<dbReference type="EMBL" id="CP029836">
    <property type="protein sequence ID" value="AWU98118.1"/>
    <property type="molecule type" value="Genomic_DNA"/>
</dbReference>
<dbReference type="OrthoDB" id="9134227at2"/>
<dbReference type="AlphaFoldDB" id="A0A2U9SKL5"/>
<dbReference type="InterPro" id="IPR018973">
    <property type="entry name" value="MZB"/>
</dbReference>
<evidence type="ECO:0000259" key="1">
    <source>
        <dbReference type="Pfam" id="PF09369"/>
    </source>
</evidence>
<proteinExistence type="predicted"/>
<protein>
    <recommendedName>
        <fullName evidence="1">MrfA-like Zn-binding domain-containing protein</fullName>
    </recommendedName>
</protein>
<evidence type="ECO:0000313" key="2">
    <source>
        <dbReference type="EMBL" id="AWU98118.1"/>
    </source>
</evidence>
<keyword evidence="3" id="KW-1185">Reference proteome</keyword>
<gene>
    <name evidence="2" type="ORF">DM194_27930</name>
</gene>
<geneLocation type="plasmid" evidence="2 3">
    <name>unnamed6</name>
</geneLocation>
<accession>A0A2U9SKL5</accession>
<dbReference type="RefSeq" id="WP_111070930.1">
    <property type="nucleotide sequence ID" value="NZ_CP029836.1"/>
</dbReference>
<sequence>MKGNRLGKVRRSQVVMTYGPGAIIDFRAGGHGGAAVSVVAAGLEEWDRWAQPAGLLNEQRVSEARLEQKLKVRGFRLPPVGSDGRRRDGKEKSPPLLPGVRFPVWLTCPKCSLLQQARSWSEEEGDPALYCARCSTAAKRVHVVPVRFILACENGHLEEFPWHHWVSHRPECRRRKPLKLESEGAGLKGLVLSCTECGARRTMDGAFSPEAMKNLGVRCSGHRPWLPSGPEPCTAQNPPLVVQRGASNLYFPAVESSLDIPPWSDDFQAALGQQWANIVSAVTPEDQDKIVELVVWPNWEGPAMTLDELKAKIRQRLELINAPARPDLRFEEYLQLTSGQRTNDERSEFSIRPQPVPAGLRGLIGTLTQVVRLREVRAIYGFTRIHPPSGDFGTAQVAPLSVAPKTWLPAIEVRGEGIFVSLDEAAVRRWEAGPDVVARTEGVRQRYEADWRSRMGEDSEPPTKVTPRYMLVHTFSHALMRQLSLECGYSTSSLRERLYVDAQAPGMCGVLVYTSTADADGTLGGLVRQGRGDRMEALIRSALKAVEWCSSDPLCMKGLNSLSEGLNLAACHSCVLAPETACETFNRFLDRAMLVGVPGGPETGFFSGLMACG</sequence>
<feature type="domain" description="MrfA-like Zn-binding" evidence="1">
    <location>
        <begin position="475"/>
        <end position="575"/>
    </location>
</feature>
<dbReference type="NCBIfam" id="NF038324">
    <property type="entry name" value="DrmB_fam"/>
    <property type="match status" value="1"/>
</dbReference>